<comment type="caution">
    <text evidence="1">The sequence shown here is derived from an EMBL/GenBank/DDBJ whole genome shotgun (WGS) entry which is preliminary data.</text>
</comment>
<evidence type="ECO:0000313" key="1">
    <source>
        <dbReference type="EMBL" id="NRS94138.1"/>
    </source>
</evidence>
<accession>A0A8J8GA19</accession>
<protein>
    <submittedName>
        <fullName evidence="1">ABC-type transport system involved in Fe-S cluster assembly fused permease/ATPase subunit</fullName>
    </submittedName>
</protein>
<organism evidence="1 2">
    <name type="scientific">Frigoriflavimonas asaccharolytica</name>
    <dbReference type="NCBI Taxonomy" id="2735899"/>
    <lineage>
        <taxon>Bacteria</taxon>
        <taxon>Pseudomonadati</taxon>
        <taxon>Bacteroidota</taxon>
        <taxon>Flavobacteriia</taxon>
        <taxon>Flavobacteriales</taxon>
        <taxon>Weeksellaceae</taxon>
        <taxon>Frigoriflavimonas</taxon>
    </lineage>
</organism>
<keyword evidence="2" id="KW-1185">Reference proteome</keyword>
<sequence length="219" mass="25511">MFKNNLSLVIILLIFGISCKKNNISTIYTKNNIDTLFEQPKNLYFDGDNIIDTVKIRSKSVEKVQNFELLLHLSTLGQIIEIPIINNSILYNNNYSVYYVSDPIISDENIQIRIDYADQVTKLNISGEKKNLIEKIKYRFDVKNRKIQIIGYELSYNKNKNSNYKKSFNFITGKYYSSSDVNGIKKDGSGWSMELENIYIKTWDSKFLSKLLMYGNEVE</sequence>
<dbReference type="EMBL" id="JABSNO010000051">
    <property type="protein sequence ID" value="NRS94138.1"/>
    <property type="molecule type" value="Genomic_DNA"/>
</dbReference>
<reference evidence="1" key="1">
    <citation type="submission" date="2020-05" db="EMBL/GenBank/DDBJ databases">
        <title>Genomic Encyclopedia of Type Strains, Phase IV (KMG-V): Genome sequencing to study the core and pangenomes of soil and plant-associated prokaryotes.</title>
        <authorList>
            <person name="Whitman W."/>
        </authorList>
    </citation>
    <scope>NUCLEOTIDE SEQUENCE</scope>
    <source>
        <strain evidence="1">16F</strain>
    </source>
</reference>
<dbReference type="AlphaFoldDB" id="A0A8J8GA19"/>
<dbReference type="RefSeq" id="WP_173780658.1">
    <property type="nucleotide sequence ID" value="NZ_JABSNO010000051.1"/>
</dbReference>
<proteinExistence type="predicted"/>
<evidence type="ECO:0000313" key="2">
    <source>
        <dbReference type="Proteomes" id="UP000610746"/>
    </source>
</evidence>
<dbReference type="Proteomes" id="UP000610746">
    <property type="component" value="Unassembled WGS sequence"/>
</dbReference>
<dbReference type="PROSITE" id="PS51257">
    <property type="entry name" value="PROKAR_LIPOPROTEIN"/>
    <property type="match status" value="1"/>
</dbReference>
<gene>
    <name evidence="1" type="ORF">HNQ03_003243</name>
</gene>
<name>A0A8J8GA19_9FLAO</name>